<feature type="transmembrane region" description="Helical" evidence="6">
    <location>
        <begin position="69"/>
        <end position="89"/>
    </location>
</feature>
<dbReference type="PROSITE" id="PS50035">
    <property type="entry name" value="PLD"/>
    <property type="match status" value="2"/>
</dbReference>
<dbReference type="RefSeq" id="WP_210117399.1">
    <property type="nucleotide sequence ID" value="NZ_CP054257.1"/>
</dbReference>
<dbReference type="Gene3D" id="3.30.870.10">
    <property type="entry name" value="Endonuclease Chain A"/>
    <property type="match status" value="2"/>
</dbReference>
<dbReference type="CDD" id="cd09160">
    <property type="entry name" value="PLDc_SMU_988_like_2"/>
    <property type="match status" value="1"/>
</dbReference>
<dbReference type="InterPro" id="IPR025202">
    <property type="entry name" value="PLD-like_dom"/>
</dbReference>
<dbReference type="Pfam" id="PF13091">
    <property type="entry name" value="PLDc_2"/>
    <property type="match status" value="2"/>
</dbReference>
<dbReference type="InterPro" id="IPR001736">
    <property type="entry name" value="PLipase_D/transphosphatidylase"/>
</dbReference>
<evidence type="ECO:0000256" key="2">
    <source>
        <dbReference type="ARBA" id="ARBA00022475"/>
    </source>
</evidence>
<evidence type="ECO:0000256" key="6">
    <source>
        <dbReference type="SAM" id="Phobius"/>
    </source>
</evidence>
<evidence type="ECO:0000256" key="1">
    <source>
        <dbReference type="ARBA" id="ARBA00004651"/>
    </source>
</evidence>
<dbReference type="SMART" id="SM00155">
    <property type="entry name" value="PLDc"/>
    <property type="match status" value="2"/>
</dbReference>
<evidence type="ECO:0000313" key="8">
    <source>
        <dbReference type="EMBL" id="QTQ12687.1"/>
    </source>
</evidence>
<feature type="domain" description="PLD phosphodiesterase" evidence="7">
    <location>
        <begin position="276"/>
        <end position="303"/>
    </location>
</feature>
<organism evidence="8 9">
    <name type="scientific">Treponema parvum</name>
    <dbReference type="NCBI Taxonomy" id="138851"/>
    <lineage>
        <taxon>Bacteria</taxon>
        <taxon>Pseudomonadati</taxon>
        <taxon>Spirochaetota</taxon>
        <taxon>Spirochaetia</taxon>
        <taxon>Spirochaetales</taxon>
        <taxon>Treponemataceae</taxon>
        <taxon>Treponema</taxon>
    </lineage>
</organism>
<keyword evidence="4 6" id="KW-1133">Transmembrane helix</keyword>
<dbReference type="Pfam" id="PF13396">
    <property type="entry name" value="PLDc_N"/>
    <property type="match status" value="1"/>
</dbReference>
<dbReference type="SUPFAM" id="SSF56024">
    <property type="entry name" value="Phospholipase D/nuclease"/>
    <property type="match status" value="2"/>
</dbReference>
<keyword evidence="5 6" id="KW-0472">Membrane</keyword>
<evidence type="ECO:0000256" key="5">
    <source>
        <dbReference type="ARBA" id="ARBA00023136"/>
    </source>
</evidence>
<evidence type="ECO:0000256" key="3">
    <source>
        <dbReference type="ARBA" id="ARBA00022692"/>
    </source>
</evidence>
<dbReference type="PANTHER" id="PTHR21248">
    <property type="entry name" value="CARDIOLIPIN SYNTHASE"/>
    <property type="match status" value="1"/>
</dbReference>
<name>A0A975IDD7_9SPIR</name>
<reference evidence="8" key="1">
    <citation type="submission" date="2020-05" db="EMBL/GenBank/DDBJ databases">
        <authorList>
            <person name="Zeng H."/>
            <person name="Chan Y.K."/>
            <person name="Watt R.M."/>
        </authorList>
    </citation>
    <scope>NUCLEOTIDE SEQUENCE</scope>
    <source>
        <strain evidence="8">ATCC 700773</strain>
    </source>
</reference>
<feature type="transmembrane region" description="Helical" evidence="6">
    <location>
        <begin position="36"/>
        <end position="63"/>
    </location>
</feature>
<dbReference type="GO" id="GO:0032049">
    <property type="term" value="P:cardiolipin biosynthetic process"/>
    <property type="evidence" value="ECO:0007669"/>
    <property type="project" value="UniProtKB-ARBA"/>
</dbReference>
<keyword evidence="2" id="KW-1003">Cell membrane</keyword>
<proteinExistence type="predicted"/>
<dbReference type="AlphaFoldDB" id="A0A975IDD7"/>
<keyword evidence="3 6" id="KW-0812">Transmembrane</keyword>
<feature type="domain" description="PLD phosphodiesterase" evidence="7">
    <location>
        <begin position="486"/>
        <end position="513"/>
    </location>
</feature>
<dbReference type="InterPro" id="IPR027379">
    <property type="entry name" value="CLS_N"/>
</dbReference>
<dbReference type="GO" id="GO:0030572">
    <property type="term" value="F:phosphatidyltransferase activity"/>
    <property type="evidence" value="ECO:0007669"/>
    <property type="project" value="UniProtKB-ARBA"/>
</dbReference>
<dbReference type="PANTHER" id="PTHR21248:SF22">
    <property type="entry name" value="PHOSPHOLIPASE D"/>
    <property type="match status" value="1"/>
</dbReference>
<dbReference type="EMBL" id="CP054257">
    <property type="protein sequence ID" value="QTQ12687.1"/>
    <property type="molecule type" value="Genomic_DNA"/>
</dbReference>
<evidence type="ECO:0000256" key="4">
    <source>
        <dbReference type="ARBA" id="ARBA00022989"/>
    </source>
</evidence>
<evidence type="ECO:0000313" key="9">
    <source>
        <dbReference type="Proteomes" id="UP000671995"/>
    </source>
</evidence>
<reference evidence="8" key="2">
    <citation type="journal article" date="2021" name="Microbiol. Resour. Announc.">
        <title>Complete Genome Sequences of Three Human Oral Treponema parvum Isolates.</title>
        <authorList>
            <person name="Zeng H."/>
            <person name="Watt R.M."/>
        </authorList>
    </citation>
    <scope>NUCLEOTIDE SEQUENCE</scope>
    <source>
        <strain evidence="8">ATCC 700773</strain>
    </source>
</reference>
<protein>
    <submittedName>
        <fullName evidence="8">PLDc N-terminal domain-containing protein</fullName>
    </submittedName>
</protein>
<sequence length="573" mass="65573">MRMKNSELKTDSFRYKRKVKKGSKKIIKVRRKSKKILTYLLFGRILVILFLLAIQFLFLFSIGRFLNPILSYVVNGVNILSFIFMIFLVNNNSKPEFKLAWMIPVAVIPVFGVLFYIFFRTNIGAVGLRKALETTTKEMKDSLQPDPEVQTVVKHTPLLNDTAWYLQNSGGFPAYMNFTASYFPSGEANYSDIMTELKTAKRFVFIEYFIIGMGKIWDSILEILIKKAKQGVEIRVMYDGIGSMMLLPSGYPEYLGTFGIKAKVFAPLIPILSTHQNSRDHRKIFVIDGRVGYTGGVNIEDEYMNLRHTRFAYWKDTAVKISGQAVKTLTALFLQTWNLNEKKPDDWDFYTKMSDTPDVVPPLSLSGTLASSVLLQQNLSKLDAKTPPERTGGFVIPYGDDGVNLEDIAENVYCDILNKARWYVHITTPYMILDNTLETALTFAVKRGVEVSILVPAKADHFVTFCIGRTFIKTLIDKGVRVYEYVPGFIHAKMFISDGDRAVIGTINLDYRSLFHHFECGVFIYGNPVIRDMEDDFKLTQKNCREITLEEYKKIPVYQRMIGRIARMFSPLL</sequence>
<accession>A0A975IDD7</accession>
<comment type="subcellular location">
    <subcellularLocation>
        <location evidence="1">Cell membrane</location>
        <topology evidence="1">Multi-pass membrane protein</topology>
    </subcellularLocation>
</comment>
<dbReference type="GO" id="GO:0005886">
    <property type="term" value="C:plasma membrane"/>
    <property type="evidence" value="ECO:0007669"/>
    <property type="project" value="UniProtKB-SubCell"/>
</dbReference>
<gene>
    <name evidence="8" type="ORF">HRI96_11060</name>
</gene>
<evidence type="ECO:0000259" key="7">
    <source>
        <dbReference type="PROSITE" id="PS50035"/>
    </source>
</evidence>
<dbReference type="CDD" id="cd09154">
    <property type="entry name" value="PLDc_SMU_988_like_1"/>
    <property type="match status" value="1"/>
</dbReference>
<dbReference type="Proteomes" id="UP000671995">
    <property type="component" value="Chromosome"/>
</dbReference>
<feature type="transmembrane region" description="Helical" evidence="6">
    <location>
        <begin position="101"/>
        <end position="119"/>
    </location>
</feature>